<organism evidence="3 4">
    <name type="scientific">Aphanomyces stellatus</name>
    <dbReference type="NCBI Taxonomy" id="120398"/>
    <lineage>
        <taxon>Eukaryota</taxon>
        <taxon>Sar</taxon>
        <taxon>Stramenopiles</taxon>
        <taxon>Oomycota</taxon>
        <taxon>Saprolegniomycetes</taxon>
        <taxon>Saprolegniales</taxon>
        <taxon>Verrucalvaceae</taxon>
        <taxon>Aphanomyces</taxon>
    </lineage>
</organism>
<evidence type="ECO:0000313" key="3">
    <source>
        <dbReference type="EMBL" id="VFT79981.1"/>
    </source>
</evidence>
<dbReference type="InterPro" id="IPR029071">
    <property type="entry name" value="Ubiquitin-like_domsf"/>
</dbReference>
<evidence type="ECO:0000259" key="1">
    <source>
        <dbReference type="PROSITE" id="PS50053"/>
    </source>
</evidence>
<name>A0A485KAU1_9STRA</name>
<gene>
    <name evidence="3" type="primary">Aste57867_2791</name>
    <name evidence="2" type="ORF">As57867_002784</name>
    <name evidence="3" type="ORF">ASTE57867_2791</name>
</gene>
<evidence type="ECO:0000313" key="2">
    <source>
        <dbReference type="EMBL" id="KAF0716543.1"/>
    </source>
</evidence>
<dbReference type="CDD" id="cd17039">
    <property type="entry name" value="Ubl_ubiquitin_like"/>
    <property type="match status" value="1"/>
</dbReference>
<reference evidence="3 4" key="1">
    <citation type="submission" date="2019-03" db="EMBL/GenBank/DDBJ databases">
        <authorList>
            <person name="Gaulin E."/>
            <person name="Dumas B."/>
        </authorList>
    </citation>
    <scope>NUCLEOTIDE SEQUENCE [LARGE SCALE GENOMIC DNA]</scope>
    <source>
        <strain evidence="3">CBS 568.67</strain>
    </source>
</reference>
<dbReference type="InterPro" id="IPR012674">
    <property type="entry name" value="Calycin"/>
</dbReference>
<keyword evidence="4" id="KW-1185">Reference proteome</keyword>
<dbReference type="Gene3D" id="2.40.128.20">
    <property type="match status" value="1"/>
</dbReference>
<dbReference type="Pfam" id="PF00240">
    <property type="entry name" value="ubiquitin"/>
    <property type="match status" value="1"/>
</dbReference>
<dbReference type="InterPro" id="IPR000626">
    <property type="entry name" value="Ubiquitin-like_dom"/>
</dbReference>
<protein>
    <submittedName>
        <fullName evidence="3">Aste57867_2791 protein</fullName>
    </submittedName>
</protein>
<evidence type="ECO:0000313" key="4">
    <source>
        <dbReference type="Proteomes" id="UP000332933"/>
    </source>
</evidence>
<dbReference type="OrthoDB" id="1043111at2759"/>
<dbReference type="PROSITE" id="PS50053">
    <property type="entry name" value="UBIQUITIN_2"/>
    <property type="match status" value="1"/>
</dbReference>
<dbReference type="Proteomes" id="UP000332933">
    <property type="component" value="Unassembled WGS sequence"/>
</dbReference>
<dbReference type="SUPFAM" id="SSF54236">
    <property type="entry name" value="Ubiquitin-like"/>
    <property type="match status" value="1"/>
</dbReference>
<dbReference type="Gene3D" id="3.10.20.90">
    <property type="entry name" value="Phosphatidylinositol 3-kinase Catalytic Subunit, Chain A, domain 1"/>
    <property type="match status" value="1"/>
</dbReference>
<proteinExistence type="predicted"/>
<dbReference type="SMART" id="SM00213">
    <property type="entry name" value="UBQ"/>
    <property type="match status" value="1"/>
</dbReference>
<dbReference type="EMBL" id="CAADRA010000390">
    <property type="protein sequence ID" value="VFT79981.1"/>
    <property type="molecule type" value="Genomic_DNA"/>
</dbReference>
<dbReference type="EMBL" id="VJMH01000390">
    <property type="protein sequence ID" value="KAF0716543.1"/>
    <property type="molecule type" value="Genomic_DNA"/>
</dbReference>
<sequence>MAVNLQIKNESYSVPLQIDPNDSIAAVKAAYQKSGKVQGRADYIVLLHKGKELQDEKSIAEHGITDGAVLVHIETLHEPFHGVNYELLADAIKQRRMHEQANLRMMQQDNIWAAGEDGTVHHLGFDKSIISRMTAKPSAPPPTKGSRLKWRRHLTLSLSHTASGRTFFNQLSVLVNGCSYHVLPSMEGRWNGDLTSIPAQEEGSQVCSSELAYREEGVWHLRQMRTSISGLTTTQYSWIKPAADGILKVETDDPSLRGSDITMQEVGLNILIITATSKRTGRPVMVETITSIDNARRLRTVQRFDETGGFRFVYIMNEKRVVDAVSGAMERYDSNNMF</sequence>
<accession>A0A485KAU1</accession>
<dbReference type="AlphaFoldDB" id="A0A485KAU1"/>
<reference evidence="2" key="2">
    <citation type="submission" date="2019-06" db="EMBL/GenBank/DDBJ databases">
        <title>Genomics analysis of Aphanomyces spp. identifies a new class of oomycete effector associated with host adaptation.</title>
        <authorList>
            <person name="Gaulin E."/>
        </authorList>
    </citation>
    <scope>NUCLEOTIDE SEQUENCE</scope>
    <source>
        <strain evidence="2">CBS 578.67</strain>
    </source>
</reference>
<feature type="domain" description="Ubiquitin-like" evidence="1">
    <location>
        <begin position="1"/>
        <end position="70"/>
    </location>
</feature>